<dbReference type="SUPFAM" id="SSF54523">
    <property type="entry name" value="Pili subunits"/>
    <property type="match status" value="1"/>
</dbReference>
<protein>
    <recommendedName>
        <fullName evidence="4">Type II secretion system protein GspH</fullName>
    </recommendedName>
</protein>
<evidence type="ECO:0000313" key="2">
    <source>
        <dbReference type="EMBL" id="OGK28586.1"/>
    </source>
</evidence>
<dbReference type="Proteomes" id="UP000177027">
    <property type="component" value="Unassembled WGS sequence"/>
</dbReference>
<keyword evidence="1" id="KW-0472">Membrane</keyword>
<proteinExistence type="predicted"/>
<evidence type="ECO:0000256" key="1">
    <source>
        <dbReference type="SAM" id="Phobius"/>
    </source>
</evidence>
<sequence length="156" mass="16841">MAKNNLFGFTFIEVVIAVAIIGILSTLGISSYVTFNQTKTLEHESYKMVEALELGKKRALSGEKICGTYAGTYTFDWTTTSYSLTPNGCSQLFSYLFPAAIQASSSGSVTFQPFGLGTGSSTCIMLHHEISDKCRKITLNTAGTVSEQKESDCSCP</sequence>
<name>A0A1F7HCC7_9BACT</name>
<comment type="caution">
    <text evidence="2">The sequence shown here is derived from an EMBL/GenBank/DDBJ whole genome shotgun (WGS) entry which is preliminary data.</text>
</comment>
<gene>
    <name evidence="2" type="ORF">A3D06_01870</name>
</gene>
<dbReference type="AlphaFoldDB" id="A0A1F7HCC7"/>
<dbReference type="InterPro" id="IPR045584">
    <property type="entry name" value="Pilin-like"/>
</dbReference>
<evidence type="ECO:0008006" key="4">
    <source>
        <dbReference type="Google" id="ProtNLM"/>
    </source>
</evidence>
<accession>A0A1F7HCC7</accession>
<evidence type="ECO:0000313" key="3">
    <source>
        <dbReference type="Proteomes" id="UP000177027"/>
    </source>
</evidence>
<feature type="transmembrane region" description="Helical" evidence="1">
    <location>
        <begin position="6"/>
        <end position="29"/>
    </location>
</feature>
<dbReference type="Gene3D" id="3.30.700.10">
    <property type="entry name" value="Glycoprotein, Type 4 Pilin"/>
    <property type="match status" value="1"/>
</dbReference>
<reference evidence="2 3" key="1">
    <citation type="journal article" date="2016" name="Nat. Commun.">
        <title>Thousands of microbial genomes shed light on interconnected biogeochemical processes in an aquifer system.</title>
        <authorList>
            <person name="Anantharaman K."/>
            <person name="Brown C.T."/>
            <person name="Hug L.A."/>
            <person name="Sharon I."/>
            <person name="Castelle C.J."/>
            <person name="Probst A.J."/>
            <person name="Thomas B.C."/>
            <person name="Singh A."/>
            <person name="Wilkins M.J."/>
            <person name="Karaoz U."/>
            <person name="Brodie E.L."/>
            <person name="Williams K.H."/>
            <person name="Hubbard S.S."/>
            <person name="Banfield J.F."/>
        </authorList>
    </citation>
    <scope>NUCLEOTIDE SEQUENCE [LARGE SCALE GENOMIC DNA]</scope>
</reference>
<dbReference type="EMBL" id="MFZS01000036">
    <property type="protein sequence ID" value="OGK28586.1"/>
    <property type="molecule type" value="Genomic_DNA"/>
</dbReference>
<dbReference type="Pfam" id="PF07963">
    <property type="entry name" value="N_methyl"/>
    <property type="match status" value="1"/>
</dbReference>
<dbReference type="InterPro" id="IPR012902">
    <property type="entry name" value="N_methyl_site"/>
</dbReference>
<keyword evidence="1" id="KW-0812">Transmembrane</keyword>
<keyword evidence="1" id="KW-1133">Transmembrane helix</keyword>
<organism evidence="2 3">
    <name type="scientific">Candidatus Roizmanbacteria bacterium RIFCSPHIGHO2_02_FULL_40_9</name>
    <dbReference type="NCBI Taxonomy" id="1802042"/>
    <lineage>
        <taxon>Bacteria</taxon>
        <taxon>Candidatus Roizmaniibacteriota</taxon>
    </lineage>
</organism>
<dbReference type="NCBIfam" id="TIGR02532">
    <property type="entry name" value="IV_pilin_GFxxxE"/>
    <property type="match status" value="1"/>
</dbReference>